<evidence type="ECO:0000256" key="6">
    <source>
        <dbReference type="ARBA" id="ARBA00022777"/>
    </source>
</evidence>
<reference evidence="11 12" key="1">
    <citation type="submission" date="2021-04" db="EMBL/GenBank/DDBJ databases">
        <title>Molecular and phenotypic characterization and identification of bacterial isolates recovered from the Anatolian ground squirrels (Spermophilus xanthoprymnus) and which have the potential to form a new species in the Campylobacter genus.</title>
        <authorList>
            <person name="Aydin F."/>
            <person name="Abay S."/>
            <person name="Kayman T."/>
            <person name="Karakaya E."/>
            <person name="Mustak H.K."/>
            <person name="Mustak I.B."/>
            <person name="Bilgin N."/>
            <person name="Duzler A."/>
            <person name="Sahin O."/>
            <person name="Guran O."/>
            <person name="Saticioglu I.B."/>
        </authorList>
    </citation>
    <scope>NUCLEOTIDE SEQUENCE [LARGE SCALE GENOMIC DNA]</scope>
    <source>
        <strain evidence="12">faydin-G24</strain>
    </source>
</reference>
<keyword evidence="6 9" id="KW-0418">Kinase</keyword>
<dbReference type="InterPro" id="IPR001048">
    <property type="entry name" value="Asp/Glu/Uridylate_kinase"/>
</dbReference>
<evidence type="ECO:0000313" key="11">
    <source>
        <dbReference type="EMBL" id="MBR8463522.1"/>
    </source>
</evidence>
<feature type="binding site" evidence="9">
    <location>
        <begin position="64"/>
        <end position="65"/>
    </location>
    <ligand>
        <name>substrate</name>
    </ligand>
</feature>
<feature type="domain" description="Aspartate/glutamate/uridylate kinase" evidence="10">
    <location>
        <begin position="24"/>
        <end position="284"/>
    </location>
</feature>
<keyword evidence="5 9" id="KW-0547">Nucleotide-binding</keyword>
<feature type="binding site" evidence="9">
    <location>
        <position position="202"/>
    </location>
    <ligand>
        <name>substrate</name>
    </ligand>
</feature>
<keyword evidence="2 9" id="KW-0055">Arginine biosynthesis</keyword>
<dbReference type="InterPro" id="IPR037528">
    <property type="entry name" value="ArgB"/>
</dbReference>
<comment type="function">
    <text evidence="9">Catalyzes the ATP-dependent phosphorylation of N-acetyl-L-glutamate.</text>
</comment>
<dbReference type="CDD" id="cd04250">
    <property type="entry name" value="AAK_NAGK-C"/>
    <property type="match status" value="1"/>
</dbReference>
<dbReference type="SUPFAM" id="SSF53633">
    <property type="entry name" value="Carbamate kinase-like"/>
    <property type="match status" value="1"/>
</dbReference>
<feature type="binding site" evidence="9">
    <location>
        <position position="86"/>
    </location>
    <ligand>
        <name>substrate</name>
    </ligand>
</feature>
<keyword evidence="4 9" id="KW-0808">Transferase</keyword>
<feature type="site" description="Transition state stabilizer" evidence="9">
    <location>
        <position position="29"/>
    </location>
</feature>
<dbReference type="InterPro" id="IPR004662">
    <property type="entry name" value="AcgluKinase_fam"/>
</dbReference>
<dbReference type="Proteomes" id="UP000682951">
    <property type="component" value="Unassembled WGS sequence"/>
</dbReference>
<evidence type="ECO:0000256" key="9">
    <source>
        <dbReference type="HAMAP-Rule" id="MF_00082"/>
    </source>
</evidence>
<evidence type="ECO:0000256" key="8">
    <source>
        <dbReference type="ARBA" id="ARBA00048141"/>
    </source>
</evidence>
<dbReference type="InterPro" id="IPR036393">
    <property type="entry name" value="AceGlu_kinase-like_sf"/>
</dbReference>
<comment type="catalytic activity">
    <reaction evidence="8 9">
        <text>N-acetyl-L-glutamate + ATP = N-acetyl-L-glutamyl 5-phosphate + ADP</text>
        <dbReference type="Rhea" id="RHEA:14629"/>
        <dbReference type="ChEBI" id="CHEBI:30616"/>
        <dbReference type="ChEBI" id="CHEBI:44337"/>
        <dbReference type="ChEBI" id="CHEBI:57936"/>
        <dbReference type="ChEBI" id="CHEBI:456216"/>
        <dbReference type="EC" id="2.7.2.8"/>
    </reaction>
</comment>
<dbReference type="PIRSF" id="PIRSF000728">
    <property type="entry name" value="NAGK"/>
    <property type="match status" value="1"/>
</dbReference>
<dbReference type="EC" id="2.7.2.8" evidence="9"/>
<dbReference type="InterPro" id="IPR001057">
    <property type="entry name" value="Glu/AcGlu_kinase"/>
</dbReference>
<proteinExistence type="inferred from homology"/>
<evidence type="ECO:0000256" key="7">
    <source>
        <dbReference type="ARBA" id="ARBA00022840"/>
    </source>
</evidence>
<keyword evidence="9" id="KW-0963">Cytoplasm</keyword>
<dbReference type="InterPro" id="IPR041727">
    <property type="entry name" value="NAGK-C"/>
</dbReference>
<comment type="pathway">
    <text evidence="1 9">Amino-acid biosynthesis; L-arginine biosynthesis; N(2)-acetyl-L-ornithine from L-glutamate: step 2/4.</text>
</comment>
<dbReference type="Pfam" id="PF00696">
    <property type="entry name" value="AA_kinase"/>
    <property type="match status" value="1"/>
</dbReference>
<gene>
    <name evidence="9 11" type="primary">argB</name>
    <name evidence="11" type="ORF">KDD93_02920</name>
</gene>
<organism evidence="11 12">
    <name type="scientific">Campylobacter anatolicus</name>
    <dbReference type="NCBI Taxonomy" id="2829105"/>
    <lineage>
        <taxon>Bacteria</taxon>
        <taxon>Pseudomonadati</taxon>
        <taxon>Campylobacterota</taxon>
        <taxon>Epsilonproteobacteria</taxon>
        <taxon>Campylobacterales</taxon>
        <taxon>Campylobacteraceae</taxon>
        <taxon>Campylobacter</taxon>
    </lineage>
</organism>
<dbReference type="PRINTS" id="PR00474">
    <property type="entry name" value="GLU5KINASE"/>
</dbReference>
<dbReference type="GO" id="GO:0003991">
    <property type="term" value="F:acetylglutamate kinase activity"/>
    <property type="evidence" value="ECO:0007669"/>
    <property type="project" value="UniProtKB-EC"/>
</dbReference>
<keyword evidence="3 9" id="KW-0028">Amino-acid biosynthesis</keyword>
<name>A0ABS5HJ19_9BACT</name>
<accession>A0ABS5HJ19</accession>
<evidence type="ECO:0000256" key="3">
    <source>
        <dbReference type="ARBA" id="ARBA00022605"/>
    </source>
</evidence>
<dbReference type="RefSeq" id="WP_212141660.1">
    <property type="nucleotide sequence ID" value="NZ_JAGSSW010000002.1"/>
</dbReference>
<evidence type="ECO:0000259" key="10">
    <source>
        <dbReference type="Pfam" id="PF00696"/>
    </source>
</evidence>
<comment type="caution">
    <text evidence="11">The sequence shown here is derived from an EMBL/GenBank/DDBJ whole genome shotgun (WGS) entry which is preliminary data.</text>
</comment>
<evidence type="ECO:0000256" key="1">
    <source>
        <dbReference type="ARBA" id="ARBA00004828"/>
    </source>
</evidence>
<feature type="site" description="Transition state stabilizer" evidence="9">
    <location>
        <position position="265"/>
    </location>
</feature>
<dbReference type="PANTHER" id="PTHR23342">
    <property type="entry name" value="N-ACETYLGLUTAMATE SYNTHASE"/>
    <property type="match status" value="1"/>
</dbReference>
<evidence type="ECO:0000256" key="2">
    <source>
        <dbReference type="ARBA" id="ARBA00022571"/>
    </source>
</evidence>
<dbReference type="NCBIfam" id="TIGR00761">
    <property type="entry name" value="argB"/>
    <property type="match status" value="1"/>
</dbReference>
<dbReference type="HAMAP" id="MF_00082">
    <property type="entry name" value="ArgB"/>
    <property type="match status" value="1"/>
</dbReference>
<protein>
    <recommendedName>
        <fullName evidence="9">Acetylglutamate kinase</fullName>
        <ecNumber evidence="9">2.7.2.8</ecNumber>
    </recommendedName>
    <alternativeName>
        <fullName evidence="9">N-acetyl-L-glutamate 5-phosphotransferase</fullName>
    </alternativeName>
    <alternativeName>
        <fullName evidence="9">NAG kinase</fullName>
        <shortName evidence="9">NAGK</shortName>
    </alternativeName>
</protein>
<evidence type="ECO:0000313" key="12">
    <source>
        <dbReference type="Proteomes" id="UP000682951"/>
    </source>
</evidence>
<keyword evidence="7 9" id="KW-0067">ATP-binding</keyword>
<dbReference type="PANTHER" id="PTHR23342:SF0">
    <property type="entry name" value="N-ACETYLGLUTAMATE SYNTHASE, MITOCHONDRIAL"/>
    <property type="match status" value="1"/>
</dbReference>
<comment type="similarity">
    <text evidence="9">Belongs to the acetylglutamate kinase family. ArgB subfamily.</text>
</comment>
<keyword evidence="12" id="KW-1185">Reference proteome</keyword>
<evidence type="ECO:0000256" key="5">
    <source>
        <dbReference type="ARBA" id="ARBA00022741"/>
    </source>
</evidence>
<dbReference type="Gene3D" id="3.40.1160.10">
    <property type="entry name" value="Acetylglutamate kinase-like"/>
    <property type="match status" value="1"/>
</dbReference>
<dbReference type="EMBL" id="JAGSSW010000002">
    <property type="protein sequence ID" value="MBR8463522.1"/>
    <property type="molecule type" value="Genomic_DNA"/>
</dbReference>
<sequence length="309" mass="33809">MVSNLLKAEILVNALPYIKKYYGKTIVIKYGGAAMVNKKAREQFIKDVVLMKFVGINPVIVHGGGPEINEMLSKIGKQSRFVGGNRVTDEETMEIVEMVLSGKVNKSIVADINKYGGKAIGLSGKDNNLVMVEKKYIYDENLNSPEDGKIVQRDGKKFKKIDIGFVGEIKQVSPNIINLLEDNSYIPVISSIGVDENGQTYNVNADYVAGAIAGKLQADRMIFLTDVDGIMLDYHDRSTLIQEISVSGVKELINDGTISGGMLPKVTTCLKSIEMGVHKVIILNGKLEHSLLLELFTTEGAGTLIKKDI</sequence>
<comment type="subcellular location">
    <subcellularLocation>
        <location evidence="9">Cytoplasm</location>
    </subcellularLocation>
</comment>
<evidence type="ECO:0000256" key="4">
    <source>
        <dbReference type="ARBA" id="ARBA00022679"/>
    </source>
</evidence>